<proteinExistence type="predicted"/>
<reference evidence="6 9" key="2">
    <citation type="submission" date="2019-04" db="EMBL/GenBank/DDBJ databases">
        <title>Isolation and culture of sulfate reducing bacteria from the cold seep of the South China Sea.</title>
        <authorList>
            <person name="Sun C."/>
            <person name="Liu R."/>
        </authorList>
    </citation>
    <scope>NUCLEOTIDE SEQUENCE [LARGE SCALE GENOMIC DNA]</scope>
    <source>
        <strain evidence="6 9">CS1</strain>
    </source>
</reference>
<evidence type="ECO:0000256" key="2">
    <source>
        <dbReference type="SAM" id="Phobius"/>
    </source>
</evidence>
<dbReference type="InterPro" id="IPR048389">
    <property type="entry name" value="YciQ-like_C"/>
</dbReference>
<sequence>MTRRSGYAPRRASAALACLCLALVLAACWIATPAFAQKTERILDYHSVVQVQTDASIVVTETITAMAQGKDIKRGIYRDFPTEYRGPLGGREVRGFEVLSVRRDGKPEQWHTESRNNGVRVYIGQKSVFLDPGEHTFTLTYRSTGQIGYFEKYDELYWNVTGNFWKFTILHASCVVKLPKGASVLQMAGYTGPVGAKGKDFLSGFDDNGDPKFETTAPLPPGNGLTIAVSWPKGIVVEPSGTQKTLQTLRANLPSVVIILAIAALLLYYYIAWTKVGRDPEKGTPFPRFHPPRGVSPAAARTIMRMGYDNKAFAAAMVNLAVKGYVEITQEEKIFGRSIFTLTRTGRLANECNLSKGEKLAADALFAGSNEIRISPTNRTQIRRANKRLSAFLQLEHEKIHFLTNKKWLIPGILITLATLGLLALTGRQPPVAGFLSIWLAGWTTGVTFLVLSVFKSFRSGSYGAGLFMSVFAIPFVAGELFGLFAYANATSYPAAAGIIVLFLLNAMFYFLLKAPTMEGQAIMDEIEGYKLFLETTEKDRLNVMNPPDVTPEVFEQNLPYAIALDVENEWSERFEGQLERMGQQSSGYSPAWYHGTSGMHGFGAGAFAGSFASAFTSAVATSSSTSGSGGGGSSGGGGGGGGGGGW</sequence>
<evidence type="ECO:0000313" key="7">
    <source>
        <dbReference type="EMBL" id="TVM31774.1"/>
    </source>
</evidence>
<dbReference type="Pfam" id="PF20990">
    <property type="entry name" value="DUF2207_C"/>
    <property type="match status" value="1"/>
</dbReference>
<evidence type="ECO:0000256" key="1">
    <source>
        <dbReference type="SAM" id="MobiDB-lite"/>
    </source>
</evidence>
<dbReference type="Proteomes" id="UP000503251">
    <property type="component" value="Chromosome"/>
</dbReference>
<reference evidence="7 8" key="1">
    <citation type="submission" date="2018-06" db="EMBL/GenBank/DDBJ databases">
        <title>Complete genome of Desulfovibrio marinus P48SEP.</title>
        <authorList>
            <person name="Crispim J.S."/>
            <person name="Vidigal P.M.P."/>
            <person name="Silva L.C.F."/>
            <person name="Araujo L.C."/>
            <person name="Laguardia C.N."/>
            <person name="Dias R.S."/>
            <person name="Sousa M.P."/>
            <person name="Paula S.O."/>
            <person name="Silva C."/>
        </authorList>
    </citation>
    <scope>NUCLEOTIDE SEQUENCE [LARGE SCALE GENOMIC DNA]</scope>
    <source>
        <strain evidence="7 8">P48SEP</strain>
    </source>
</reference>
<evidence type="ECO:0000259" key="4">
    <source>
        <dbReference type="Pfam" id="PF09972"/>
    </source>
</evidence>
<dbReference type="EMBL" id="QMIF01000014">
    <property type="protein sequence ID" value="TVM31774.1"/>
    <property type="molecule type" value="Genomic_DNA"/>
</dbReference>
<feature type="chain" id="PRO_5030159373" evidence="3">
    <location>
        <begin position="37"/>
        <end position="647"/>
    </location>
</feature>
<organism evidence="7 8">
    <name type="scientific">Oceanidesulfovibrio marinus</name>
    <dbReference type="NCBI Taxonomy" id="370038"/>
    <lineage>
        <taxon>Bacteria</taxon>
        <taxon>Pseudomonadati</taxon>
        <taxon>Thermodesulfobacteriota</taxon>
        <taxon>Desulfovibrionia</taxon>
        <taxon>Desulfovibrionales</taxon>
        <taxon>Desulfovibrionaceae</taxon>
        <taxon>Oceanidesulfovibrio</taxon>
    </lineage>
</organism>
<evidence type="ECO:0000313" key="9">
    <source>
        <dbReference type="Proteomes" id="UP000503251"/>
    </source>
</evidence>
<dbReference type="OrthoDB" id="9767603at2"/>
<feature type="transmembrane region" description="Helical" evidence="2">
    <location>
        <begin position="408"/>
        <end position="426"/>
    </location>
</feature>
<feature type="transmembrane region" description="Helical" evidence="2">
    <location>
        <begin position="253"/>
        <end position="272"/>
    </location>
</feature>
<feature type="domain" description="Predicted membrane protein YciQ-like C-terminal" evidence="5">
    <location>
        <begin position="288"/>
        <end position="575"/>
    </location>
</feature>
<protein>
    <submittedName>
        <fullName evidence="7">DUF2207 domain-containing protein</fullName>
    </submittedName>
</protein>
<evidence type="ECO:0000313" key="6">
    <source>
        <dbReference type="EMBL" id="QJT11044.1"/>
    </source>
</evidence>
<feature type="domain" description="DUF2207" evidence="4">
    <location>
        <begin position="41"/>
        <end position="231"/>
    </location>
</feature>
<dbReference type="InterPro" id="IPR018702">
    <property type="entry name" value="DUF2207"/>
</dbReference>
<dbReference type="PROSITE" id="PS51257">
    <property type="entry name" value="PROKAR_LIPOPROTEIN"/>
    <property type="match status" value="1"/>
</dbReference>
<keyword evidence="2" id="KW-1133">Transmembrane helix</keyword>
<keyword evidence="2" id="KW-0812">Transmembrane</keyword>
<feature type="transmembrane region" description="Helical" evidence="2">
    <location>
        <begin position="493"/>
        <end position="513"/>
    </location>
</feature>
<evidence type="ECO:0000313" key="8">
    <source>
        <dbReference type="Proteomes" id="UP000434052"/>
    </source>
</evidence>
<keyword evidence="2" id="KW-0472">Membrane</keyword>
<dbReference type="Pfam" id="PF09972">
    <property type="entry name" value="DUF2207"/>
    <property type="match status" value="1"/>
</dbReference>
<feature type="region of interest" description="Disordered" evidence="1">
    <location>
        <begin position="623"/>
        <end position="647"/>
    </location>
</feature>
<dbReference type="Proteomes" id="UP000434052">
    <property type="component" value="Unassembled WGS sequence"/>
</dbReference>
<gene>
    <name evidence="7" type="ORF">DQK91_17735</name>
    <name evidence="6" type="ORF">E8L03_19935</name>
</gene>
<name>A0A6P1ZFX4_9BACT</name>
<feature type="compositionally biased region" description="Gly residues" evidence="1">
    <location>
        <begin position="628"/>
        <end position="647"/>
    </location>
</feature>
<keyword evidence="3" id="KW-0732">Signal</keyword>
<evidence type="ECO:0000259" key="5">
    <source>
        <dbReference type="Pfam" id="PF20990"/>
    </source>
</evidence>
<feature type="transmembrane region" description="Helical" evidence="2">
    <location>
        <begin position="467"/>
        <end position="487"/>
    </location>
</feature>
<feature type="transmembrane region" description="Helical" evidence="2">
    <location>
        <begin position="432"/>
        <end position="455"/>
    </location>
</feature>
<dbReference type="AlphaFoldDB" id="A0A6P1ZFX4"/>
<keyword evidence="9" id="KW-1185">Reference proteome</keyword>
<accession>A0A6P1ZFX4</accession>
<feature type="signal peptide" evidence="3">
    <location>
        <begin position="1"/>
        <end position="36"/>
    </location>
</feature>
<evidence type="ECO:0000256" key="3">
    <source>
        <dbReference type="SAM" id="SignalP"/>
    </source>
</evidence>
<dbReference type="EMBL" id="CP039543">
    <property type="protein sequence ID" value="QJT11044.1"/>
    <property type="molecule type" value="Genomic_DNA"/>
</dbReference>
<dbReference type="RefSeq" id="WP_144306731.1">
    <property type="nucleotide sequence ID" value="NZ_CP039543.1"/>
</dbReference>